<protein>
    <submittedName>
        <fullName evidence="1">DNA-binding protein</fullName>
    </submittedName>
</protein>
<organism evidence="1 2">
    <name type="scientific">Gallibacterium genomosp. 3</name>
    <dbReference type="NCBI Taxonomy" id="505345"/>
    <lineage>
        <taxon>Bacteria</taxon>
        <taxon>Pseudomonadati</taxon>
        <taxon>Pseudomonadota</taxon>
        <taxon>Gammaproteobacteria</taxon>
        <taxon>Pasteurellales</taxon>
        <taxon>Pasteurellaceae</taxon>
        <taxon>Gallibacterium</taxon>
    </lineage>
</organism>
<dbReference type="GO" id="GO:0003677">
    <property type="term" value="F:DNA binding"/>
    <property type="evidence" value="ECO:0007669"/>
    <property type="project" value="UniProtKB-KW"/>
</dbReference>
<evidence type="ECO:0000313" key="2">
    <source>
        <dbReference type="Proteomes" id="UP000092626"/>
    </source>
</evidence>
<dbReference type="RefSeq" id="WP_039081855.1">
    <property type="nucleotide sequence ID" value="NZ_JTJR01000038.1"/>
</dbReference>
<name>A0A1A7PP07_9PAST</name>
<dbReference type="AlphaFoldDB" id="A0A1A7PP07"/>
<dbReference type="InterPro" id="IPR010982">
    <property type="entry name" value="Lambda_DNA-bd_dom_sf"/>
</dbReference>
<gene>
    <name evidence="1" type="ORF">QV06_09485</name>
</gene>
<proteinExistence type="predicted"/>
<dbReference type="EMBL" id="JTJR01000038">
    <property type="protein sequence ID" value="OBX03804.1"/>
    <property type="molecule type" value="Genomic_DNA"/>
</dbReference>
<reference evidence="1 2" key="1">
    <citation type="submission" date="2014-11" db="EMBL/GenBank/DDBJ databases">
        <title>Pan-genome of Gallibacterium spp.</title>
        <authorList>
            <person name="Kudirkiene E."/>
            <person name="Bojesen A.M."/>
        </authorList>
    </citation>
    <scope>NUCLEOTIDE SEQUENCE [LARGE SCALE GENOMIC DNA]</scope>
    <source>
        <strain evidence="1 2">59/S3/89</strain>
    </source>
</reference>
<accession>A0A1A7PP07</accession>
<evidence type="ECO:0000313" key="1">
    <source>
        <dbReference type="EMBL" id="OBX03804.1"/>
    </source>
</evidence>
<dbReference type="Proteomes" id="UP000092626">
    <property type="component" value="Unassembled WGS sequence"/>
</dbReference>
<dbReference type="Pfam" id="PF15943">
    <property type="entry name" value="YdaS_toxin"/>
    <property type="match status" value="1"/>
</dbReference>
<keyword evidence="1" id="KW-0238">DNA-binding</keyword>
<dbReference type="InterPro" id="IPR031856">
    <property type="entry name" value="YdaS_toxin-like"/>
</dbReference>
<dbReference type="Gene3D" id="1.10.260.40">
    <property type="entry name" value="lambda repressor-like DNA-binding domains"/>
    <property type="match status" value="1"/>
</dbReference>
<dbReference type="SUPFAM" id="SSF47413">
    <property type="entry name" value="lambda repressor-like DNA-binding domains"/>
    <property type="match status" value="1"/>
</dbReference>
<comment type="caution">
    <text evidence="1">The sequence shown here is derived from an EMBL/GenBank/DDBJ whole genome shotgun (WGS) entry which is preliminary data.</text>
</comment>
<sequence length="66" mass="7614">MKLTEYLSNRQRGFKANFAKQVGVSMCFLRNCEMGRTKIPPYLAKKIEVATNGEVSKSEMRPDLWD</sequence>